<gene>
    <name evidence="7" type="ORF">EC957_011973</name>
</gene>
<evidence type="ECO:0000313" key="8">
    <source>
        <dbReference type="Proteomes" id="UP000723463"/>
    </source>
</evidence>
<organism evidence="7 8">
    <name type="scientific">Mortierella hygrophila</name>
    <dbReference type="NCBI Taxonomy" id="979708"/>
    <lineage>
        <taxon>Eukaryota</taxon>
        <taxon>Fungi</taxon>
        <taxon>Fungi incertae sedis</taxon>
        <taxon>Mucoromycota</taxon>
        <taxon>Mortierellomycotina</taxon>
        <taxon>Mortierellomycetes</taxon>
        <taxon>Mortierellales</taxon>
        <taxon>Mortierellaceae</taxon>
        <taxon>Mortierella</taxon>
    </lineage>
</organism>
<dbReference type="Pfam" id="PF02373">
    <property type="entry name" value="JmjC"/>
    <property type="match status" value="1"/>
</dbReference>
<feature type="domain" description="JmjC" evidence="6">
    <location>
        <begin position="157"/>
        <end position="322"/>
    </location>
</feature>
<dbReference type="GO" id="GO:0005634">
    <property type="term" value="C:nucleus"/>
    <property type="evidence" value="ECO:0007669"/>
    <property type="project" value="UniProtKB-SubCell"/>
</dbReference>
<dbReference type="SUPFAM" id="SSF57850">
    <property type="entry name" value="RING/U-box"/>
    <property type="match status" value="1"/>
</dbReference>
<evidence type="ECO:0000256" key="3">
    <source>
        <dbReference type="ARBA" id="ARBA00023163"/>
    </source>
</evidence>
<dbReference type="EMBL" id="JAAAXW010000009">
    <property type="protein sequence ID" value="KAF9550658.1"/>
    <property type="molecule type" value="Genomic_DNA"/>
</dbReference>
<dbReference type="Gene3D" id="2.60.120.650">
    <property type="entry name" value="Cupin"/>
    <property type="match status" value="1"/>
</dbReference>
<dbReference type="InterPro" id="IPR003347">
    <property type="entry name" value="JmjC_dom"/>
</dbReference>
<dbReference type="PANTHER" id="PTHR12480">
    <property type="entry name" value="ARGININE DEMETHYLASE AND LYSYL-HYDROXYLASE JMJD"/>
    <property type="match status" value="1"/>
</dbReference>
<comment type="subcellular location">
    <subcellularLocation>
        <location evidence="1">Nucleus</location>
    </subcellularLocation>
</comment>
<feature type="compositionally biased region" description="Basic and acidic residues" evidence="5">
    <location>
        <begin position="857"/>
        <end position="866"/>
    </location>
</feature>
<dbReference type="GO" id="GO:0005737">
    <property type="term" value="C:cytoplasm"/>
    <property type="evidence" value="ECO:0007669"/>
    <property type="project" value="TreeGrafter"/>
</dbReference>
<evidence type="ECO:0000256" key="5">
    <source>
        <dbReference type="SAM" id="MobiDB-lite"/>
    </source>
</evidence>
<dbReference type="PANTHER" id="PTHR12480:SF35">
    <property type="entry name" value="TRANSCRIPTION FACTOR JUMONJI, JMJC DOMAIN-CONTAINING PROTEIN"/>
    <property type="match status" value="1"/>
</dbReference>
<evidence type="ECO:0000256" key="2">
    <source>
        <dbReference type="ARBA" id="ARBA00023015"/>
    </source>
</evidence>
<dbReference type="InterPro" id="IPR018866">
    <property type="entry name" value="Znf-4CXXC_R1"/>
</dbReference>
<feature type="region of interest" description="Disordered" evidence="5">
    <location>
        <begin position="634"/>
        <end position="747"/>
    </location>
</feature>
<reference evidence="7" key="1">
    <citation type="journal article" date="2020" name="Fungal Divers.">
        <title>Resolving the Mortierellaceae phylogeny through synthesis of multi-gene phylogenetics and phylogenomics.</title>
        <authorList>
            <person name="Vandepol N."/>
            <person name="Liber J."/>
            <person name="Desiro A."/>
            <person name="Na H."/>
            <person name="Kennedy M."/>
            <person name="Barry K."/>
            <person name="Grigoriev I.V."/>
            <person name="Miller A.N."/>
            <person name="O'Donnell K."/>
            <person name="Stajich J.E."/>
            <person name="Bonito G."/>
        </authorList>
    </citation>
    <scope>NUCLEOTIDE SEQUENCE</scope>
    <source>
        <strain evidence="7">NRRL 2591</strain>
    </source>
</reference>
<evidence type="ECO:0000256" key="1">
    <source>
        <dbReference type="ARBA" id="ARBA00004123"/>
    </source>
</evidence>
<proteinExistence type="predicted"/>
<comment type="caution">
    <text evidence="7">The sequence shown here is derived from an EMBL/GenBank/DDBJ whole genome shotgun (WGS) entry which is preliminary data.</text>
</comment>
<evidence type="ECO:0000259" key="6">
    <source>
        <dbReference type="PROSITE" id="PS51184"/>
    </source>
</evidence>
<feature type="region of interest" description="Disordered" evidence="5">
    <location>
        <begin position="840"/>
        <end position="866"/>
    </location>
</feature>
<accession>A0A9P6K809</accession>
<keyword evidence="2" id="KW-0805">Transcription regulation</keyword>
<keyword evidence="4" id="KW-0539">Nucleus</keyword>
<dbReference type="AlphaFoldDB" id="A0A9P6K809"/>
<sequence length="866" mass="98030">MQSSFRPEGEIQTSVDPGPMDYNSIMTRGYPFVPVKRVDVNDPDVNLEYEVQLRCVDNGEPVVIEGFHQQEKWKAGFFTFPYLQSKFGHQKILCRDLHNADDVDLTMAQYIETVHGDTVSRDFTSSSIPPHPSIPGNQGILPPRKPLIYAKDLTCPPTWRNFLMNGGLPPFLAYMRENDLNNLNTQLAAENLMVYIGQAGTWTPAHIDQCGAIGHNIMTWADKDSSSIWFMIRSKDKKKAEELWSSFNQPLDYEGYFAGLDELQRAKFPIYVVQQKIGDFVMVPSQCVHQVINLGKATIKVSWNRLTPNCLKAAMTSVLPRYRQIGRPEGYRIKLIIESTMKAWTEKLETQQDDFGMPKDNFSKAFKEVLKLYKSIVEEEWVDLHAMGSACEPFERPKRLKESQHSQPAICDFCRADIWNRQFQCRECVNGEDAYDLCAQCYSLGRGCEHRGEQMDFVENFSMKSCRLAYCRALAAWNQSKALSGCPSHEPITDTWFERIVPSVKKNFSSTTLAYTRYQFAGDVKACHICRLKSRTQMSAECSSCPLSFCELCLYKYHDTLWTDIVGKRSGWKCYRCQGVCPCTQGDKRAAAGCTPPEASHIKSLWFTRPEDDYRNHGGVSDDLEPSEQENVALGEDGRNERPKIAHGSHISKWTKARSTRAGMSGTSTLQRRRSLTPDSQSTSTKKGKRSRSAVGDDDDDEWRAKPKAIRGTLTKRNESNPAHADDLSDTNGQSNDRRSLLIKTPPINLRKNKTSLRPTTSEAAFNLCLGEDEEFVRTMAERAGLSRTLASLAKLQLVPGMTTRDIVELDKRLTSLGLALRASFREDLMDKIKQARVEEDNVTNGHAVGSKRLQKQPKEKEDPQS</sequence>
<dbReference type="InterPro" id="IPR050910">
    <property type="entry name" value="JMJD6_ArgDemeth/LysHydrox"/>
</dbReference>
<dbReference type="Pfam" id="PF10497">
    <property type="entry name" value="zf-4CXXC_R1"/>
    <property type="match status" value="1"/>
</dbReference>
<dbReference type="SMART" id="SM00558">
    <property type="entry name" value="JmjC"/>
    <property type="match status" value="1"/>
</dbReference>
<keyword evidence="8" id="KW-1185">Reference proteome</keyword>
<dbReference type="Proteomes" id="UP000723463">
    <property type="component" value="Unassembled WGS sequence"/>
</dbReference>
<evidence type="ECO:0000313" key="7">
    <source>
        <dbReference type="EMBL" id="KAF9550658.1"/>
    </source>
</evidence>
<evidence type="ECO:0000256" key="4">
    <source>
        <dbReference type="ARBA" id="ARBA00023242"/>
    </source>
</evidence>
<feature type="compositionally biased region" description="Basic and acidic residues" evidence="5">
    <location>
        <begin position="716"/>
        <end position="727"/>
    </location>
</feature>
<keyword evidence="3" id="KW-0804">Transcription</keyword>
<name>A0A9P6K809_9FUNG</name>
<dbReference type="SUPFAM" id="SSF51197">
    <property type="entry name" value="Clavaminate synthase-like"/>
    <property type="match status" value="1"/>
</dbReference>
<protein>
    <recommendedName>
        <fullName evidence="6">JmjC domain-containing protein</fullName>
    </recommendedName>
</protein>
<dbReference type="PROSITE" id="PS51184">
    <property type="entry name" value="JMJC"/>
    <property type="match status" value="1"/>
</dbReference>